<proteinExistence type="inferred from homology"/>
<evidence type="ECO:0000256" key="1">
    <source>
        <dbReference type="ARBA" id="ARBA00007587"/>
    </source>
</evidence>
<dbReference type="SUPFAM" id="SSF52540">
    <property type="entry name" value="P-loop containing nucleoside triphosphate hydrolases"/>
    <property type="match status" value="1"/>
</dbReference>
<evidence type="ECO:0000256" key="11">
    <source>
        <dbReference type="PIRSR" id="PIRSR035805-2"/>
    </source>
</evidence>
<evidence type="ECO:0000256" key="10">
    <source>
        <dbReference type="PIRSR" id="PIRSR035805-1"/>
    </source>
</evidence>
<evidence type="ECO:0000313" key="14">
    <source>
        <dbReference type="EMBL" id="AIM50687.1"/>
    </source>
</evidence>
<evidence type="ECO:0000256" key="7">
    <source>
        <dbReference type="ARBA" id="ARBA00022777"/>
    </source>
</evidence>
<evidence type="ECO:0000256" key="12">
    <source>
        <dbReference type="RuleBase" id="RU000544"/>
    </source>
</evidence>
<dbReference type="Gene3D" id="3.40.50.300">
    <property type="entry name" value="P-loop containing nucleotide triphosphate hydrolases"/>
    <property type="match status" value="1"/>
</dbReference>
<dbReference type="InterPro" id="IPR001267">
    <property type="entry name" value="Thymidine_kinase"/>
</dbReference>
<evidence type="ECO:0000256" key="9">
    <source>
        <dbReference type="ARBA" id="ARBA00048254"/>
    </source>
</evidence>
<dbReference type="PIRSF" id="PIRSF035805">
    <property type="entry name" value="TK_cell"/>
    <property type="match status" value="1"/>
</dbReference>
<dbReference type="Gene3D" id="3.30.60.20">
    <property type="match status" value="1"/>
</dbReference>
<comment type="similarity">
    <text evidence="1 13">Belongs to the thymidine kinase family.</text>
</comment>
<keyword evidence="4 12" id="KW-0237">DNA synthesis</keyword>
<evidence type="ECO:0000256" key="5">
    <source>
        <dbReference type="ARBA" id="ARBA00022679"/>
    </source>
</evidence>
<dbReference type="EC" id="2.7.1.21" evidence="2 12"/>
<evidence type="ECO:0000313" key="15">
    <source>
        <dbReference type="Proteomes" id="UP000029363"/>
    </source>
</evidence>
<dbReference type="SUPFAM" id="SSF57716">
    <property type="entry name" value="Glucocorticoid receptor-like (DNA-binding domain)"/>
    <property type="match status" value="1"/>
</dbReference>
<comment type="catalytic activity">
    <reaction evidence="9 12">
        <text>thymidine + ATP = dTMP + ADP + H(+)</text>
        <dbReference type="Rhea" id="RHEA:19129"/>
        <dbReference type="ChEBI" id="CHEBI:15378"/>
        <dbReference type="ChEBI" id="CHEBI:17748"/>
        <dbReference type="ChEBI" id="CHEBI:30616"/>
        <dbReference type="ChEBI" id="CHEBI:63528"/>
        <dbReference type="ChEBI" id="CHEBI:456216"/>
        <dbReference type="EC" id="2.7.1.21"/>
    </reaction>
</comment>
<dbReference type="Pfam" id="PF00265">
    <property type="entry name" value="TK"/>
    <property type="match status" value="1"/>
</dbReference>
<dbReference type="PROSITE" id="PS00603">
    <property type="entry name" value="TK_CELLULAR_TYPE"/>
    <property type="match status" value="1"/>
</dbReference>
<organism evidence="14 15">
    <name type="scientific">Shigella phage Shf125875</name>
    <dbReference type="NCBI Taxonomy" id="1541825"/>
    <lineage>
        <taxon>Viruses</taxon>
        <taxon>Duplodnaviria</taxon>
        <taxon>Heunggongvirae</taxon>
        <taxon>Uroviricota</taxon>
        <taxon>Caudoviricetes</taxon>
        <taxon>Pantevenvirales</taxon>
        <taxon>Straboviridae</taxon>
        <taxon>Tevenvirinae</taxon>
        <taxon>Mosigvirus</taxon>
        <taxon>Mosigvirus utam</taxon>
    </lineage>
</organism>
<dbReference type="EMBL" id="KM407600">
    <property type="protein sequence ID" value="AIM50687.1"/>
    <property type="molecule type" value="Genomic_DNA"/>
</dbReference>
<keyword evidence="7 12" id="KW-0418">Kinase</keyword>
<dbReference type="GeneID" id="22277353"/>
<keyword evidence="5 12" id="KW-0808">Transferase</keyword>
<dbReference type="PANTHER" id="PTHR11441:SF0">
    <property type="entry name" value="THYMIDINE KINASE, CYTOSOLIC"/>
    <property type="match status" value="1"/>
</dbReference>
<keyword evidence="8 12" id="KW-0067">ATP-binding</keyword>
<dbReference type="HAMAP" id="MF_00124">
    <property type="entry name" value="Thymidine_kinase"/>
    <property type="match status" value="1"/>
</dbReference>
<evidence type="ECO:0000256" key="8">
    <source>
        <dbReference type="ARBA" id="ARBA00022840"/>
    </source>
</evidence>
<dbReference type="RefSeq" id="YP_009100647.1">
    <property type="nucleotide sequence ID" value="NC_025437.1"/>
</dbReference>
<evidence type="ECO:0000256" key="2">
    <source>
        <dbReference type="ARBA" id="ARBA00012118"/>
    </source>
</evidence>
<keyword evidence="15" id="KW-1185">Reference proteome</keyword>
<dbReference type="PANTHER" id="PTHR11441">
    <property type="entry name" value="THYMIDINE KINASE"/>
    <property type="match status" value="1"/>
</dbReference>
<evidence type="ECO:0000256" key="4">
    <source>
        <dbReference type="ARBA" id="ARBA00022634"/>
    </source>
</evidence>
<feature type="active site" description="Proton acceptor" evidence="10">
    <location>
        <position position="88"/>
    </location>
</feature>
<feature type="binding site" evidence="11">
    <location>
        <begin position="170"/>
        <end position="173"/>
    </location>
    <ligand>
        <name>substrate</name>
    </ligand>
</feature>
<evidence type="ECO:0000256" key="3">
    <source>
        <dbReference type="ARBA" id="ARBA00020079"/>
    </source>
</evidence>
<dbReference type="KEGG" id="vg:22277353"/>
<evidence type="ECO:0000256" key="6">
    <source>
        <dbReference type="ARBA" id="ARBA00022741"/>
    </source>
</evidence>
<protein>
    <recommendedName>
        <fullName evidence="3 12">Thymidine kinase</fullName>
        <ecNumber evidence="2 12">2.7.1.21</ecNumber>
    </recommendedName>
</protein>
<dbReference type="InterPro" id="IPR020633">
    <property type="entry name" value="Thymidine_kinase_CS"/>
</dbReference>
<dbReference type="Proteomes" id="UP000029363">
    <property type="component" value="Segment"/>
</dbReference>
<keyword evidence="6 12" id="KW-0547">Nucleotide-binding</keyword>
<feature type="binding site" evidence="11">
    <location>
        <position position="178"/>
    </location>
    <ligand>
        <name>substrate</name>
    </ligand>
</feature>
<dbReference type="GO" id="GO:0046104">
    <property type="term" value="P:thymidine metabolic process"/>
    <property type="evidence" value="ECO:0007669"/>
    <property type="project" value="TreeGrafter"/>
</dbReference>
<accession>A0A088FS30</accession>
<dbReference type="GO" id="GO:0071897">
    <property type="term" value="P:DNA biosynthetic process"/>
    <property type="evidence" value="ECO:0007669"/>
    <property type="project" value="UniProtKB-KW"/>
</dbReference>
<evidence type="ECO:0000256" key="13">
    <source>
        <dbReference type="RuleBase" id="RU004165"/>
    </source>
</evidence>
<name>A0A088FS30_9CAUD</name>
<dbReference type="InterPro" id="IPR027417">
    <property type="entry name" value="P-loop_NTPase"/>
</dbReference>
<dbReference type="NCBIfam" id="NF003300">
    <property type="entry name" value="PRK04296.1-5"/>
    <property type="match status" value="1"/>
</dbReference>
<reference evidence="14 15" key="1">
    <citation type="submission" date="2014-08" db="EMBL/GenBank/DDBJ databases">
        <title>Isolation and development of bioluminescent reporter phages for bacterial dysentery.</title>
        <authorList>
            <person name="Schofield D.A."/>
            <person name="Wray D.J."/>
            <person name="Molineux I.J."/>
        </authorList>
    </citation>
    <scope>NUCLEOTIDE SEQUENCE [LARGE SCALE GENOMIC DNA]</scope>
</reference>
<dbReference type="GO" id="GO:0004797">
    <property type="term" value="F:thymidine kinase activity"/>
    <property type="evidence" value="ECO:0007669"/>
    <property type="project" value="UniProtKB-EC"/>
</dbReference>
<sequence length="193" mass="21387">MASLIFTYAAMNAGKSASLLTAAHNYKERGMGVLVLKPAIDTRDSKGEIVSRIGIRQDANIITKDMDIFEFYKWAAAQKDIHCVFVDEAQFLTTEKVYQLSRIVDVYNVPVMAYGLRTDFKGNLFEGSQALMAIADKLVELKGVCHCGKKATMVARVTEDGLPITDGGQIEIGDTDRYVSLCRKHWNDLTGLL</sequence>
<dbReference type="GO" id="GO:0005524">
    <property type="term" value="F:ATP binding"/>
    <property type="evidence" value="ECO:0007669"/>
    <property type="project" value="UniProtKB-KW"/>
</dbReference>